<evidence type="ECO:0000313" key="8">
    <source>
        <dbReference type="Proteomes" id="UP000000749"/>
    </source>
</evidence>
<dbReference type="Gene3D" id="3.40.50.720">
    <property type="entry name" value="NAD(P)-binding Rossmann-like Domain"/>
    <property type="match status" value="1"/>
</dbReference>
<evidence type="ECO:0000313" key="7">
    <source>
        <dbReference type="EMBL" id="CAR16807.1"/>
    </source>
</evidence>
<dbReference type="KEGG" id="ect:ECIAI39_0670"/>
<dbReference type="Gene3D" id="3.90.180.10">
    <property type="entry name" value="Medium-chain alcohol dehydrogenases, catalytic domain"/>
    <property type="match status" value="1"/>
</dbReference>
<dbReference type="HOGENOM" id="CLU_026673_11_0_6"/>
<dbReference type="Pfam" id="PF00107">
    <property type="entry name" value="ADH_zinc_N"/>
    <property type="match status" value="1"/>
</dbReference>
<dbReference type="RefSeq" id="WP_000646084.1">
    <property type="nucleotide sequence ID" value="NC_011750.1"/>
</dbReference>
<dbReference type="SUPFAM" id="SSF51735">
    <property type="entry name" value="NAD(P)-binding Rossmann-fold domains"/>
    <property type="match status" value="1"/>
</dbReference>
<dbReference type="InterPro" id="IPR036291">
    <property type="entry name" value="NAD(P)-bd_dom_sf"/>
</dbReference>
<evidence type="ECO:0000259" key="6">
    <source>
        <dbReference type="SMART" id="SM00829"/>
    </source>
</evidence>
<comment type="similarity">
    <text evidence="4">Belongs to the zinc-containing alcohol dehydrogenase family.</text>
</comment>
<dbReference type="STRING" id="585057.ECIAI39_0670"/>
<keyword evidence="5" id="KW-0812">Transmembrane</keyword>
<dbReference type="PANTHER" id="PTHR43401:SF2">
    <property type="entry name" value="L-THREONINE 3-DEHYDROGENASE"/>
    <property type="match status" value="1"/>
</dbReference>
<dbReference type="GO" id="GO:0008270">
    <property type="term" value="F:zinc ion binding"/>
    <property type="evidence" value="ECO:0007669"/>
    <property type="project" value="InterPro"/>
</dbReference>
<feature type="transmembrane region" description="Helical" evidence="5">
    <location>
        <begin position="162"/>
        <end position="188"/>
    </location>
</feature>
<sequence>MKALTIEQGSQARFVDIPEPVCGKGEVLINVERVGLCGSDLNTWRGLNPLVNYPCIPGHEIGGTVLATGDMAGAIKPGDRVVVLPCTECGVCSSCLSGRPNACKNNQTLGVQRQGGMAQQLTMPAHKVIVCNALSVDELALVEPLAVGLHAARRAQINVGEWVAVIGCGVIGLGAIAAASAMGARVIAIDIDDRKQNIAQECGAQRFLNSQQCDVAAELALLNDGRGPEVVIEAVGNQQTIEQATGLVAFSGRVVYVGYAKQPVSYQSAQFLMKELDIRGSRNATVADFRAVLALMESGRYPVSNLVSAHYPLEQADHAFSDWASDPGAYTKILIDL</sequence>
<dbReference type="EC" id="1.1.1.14" evidence="7"/>
<dbReference type="InterPro" id="IPR011032">
    <property type="entry name" value="GroES-like_sf"/>
</dbReference>
<dbReference type="Proteomes" id="UP000000749">
    <property type="component" value="Chromosome"/>
</dbReference>
<protein>
    <submittedName>
        <fullName evidence="7">Putative zinc-type alcohol dehydrogenase</fullName>
        <ecNumber evidence="7">1.1.1.14</ecNumber>
    </submittedName>
</protein>
<dbReference type="SMART" id="SM00829">
    <property type="entry name" value="PKS_ER"/>
    <property type="match status" value="1"/>
</dbReference>
<name>A0A0H3MEF0_ECO7I</name>
<evidence type="ECO:0000256" key="4">
    <source>
        <dbReference type="RuleBase" id="RU361277"/>
    </source>
</evidence>
<dbReference type="PATRIC" id="fig|585057.6.peg.714"/>
<feature type="domain" description="Enoyl reductase (ER)" evidence="6">
    <location>
        <begin position="9"/>
        <end position="335"/>
    </location>
</feature>
<dbReference type="InterPro" id="IPR002328">
    <property type="entry name" value="ADH_Zn_CS"/>
</dbReference>
<dbReference type="PROSITE" id="PS00059">
    <property type="entry name" value="ADH_ZINC"/>
    <property type="match status" value="1"/>
</dbReference>
<keyword evidence="2 4" id="KW-0862">Zinc</keyword>
<evidence type="ECO:0000256" key="3">
    <source>
        <dbReference type="ARBA" id="ARBA00023002"/>
    </source>
</evidence>
<dbReference type="InterPro" id="IPR050129">
    <property type="entry name" value="Zn_alcohol_dh"/>
</dbReference>
<accession>A0A0H3MEF0</accession>
<gene>
    <name evidence="7" type="ordered locus">ECIAI39_0670</name>
</gene>
<dbReference type="GO" id="GO:0003939">
    <property type="term" value="F:L-iditol 2-dehydrogenase (NAD+) activity"/>
    <property type="evidence" value="ECO:0007669"/>
    <property type="project" value="UniProtKB-EC"/>
</dbReference>
<comment type="cofactor">
    <cofactor evidence="4">
        <name>Zn(2+)</name>
        <dbReference type="ChEBI" id="CHEBI:29105"/>
    </cofactor>
</comment>
<organism evidence="7 8">
    <name type="scientific">Escherichia coli O7:K1 (strain IAI39 / ExPEC)</name>
    <dbReference type="NCBI Taxonomy" id="585057"/>
    <lineage>
        <taxon>Bacteria</taxon>
        <taxon>Pseudomonadati</taxon>
        <taxon>Pseudomonadota</taxon>
        <taxon>Gammaproteobacteria</taxon>
        <taxon>Enterobacterales</taxon>
        <taxon>Enterobacteriaceae</taxon>
        <taxon>Escherichia</taxon>
    </lineage>
</organism>
<dbReference type="CDD" id="cd08261">
    <property type="entry name" value="Zn_ADH7"/>
    <property type="match status" value="1"/>
</dbReference>
<evidence type="ECO:0000256" key="5">
    <source>
        <dbReference type="SAM" id="Phobius"/>
    </source>
</evidence>
<dbReference type="PANTHER" id="PTHR43401">
    <property type="entry name" value="L-THREONINE 3-DEHYDROGENASE"/>
    <property type="match status" value="1"/>
</dbReference>
<dbReference type="InterPro" id="IPR020843">
    <property type="entry name" value="ER"/>
</dbReference>
<dbReference type="Pfam" id="PF08240">
    <property type="entry name" value="ADH_N"/>
    <property type="match status" value="1"/>
</dbReference>
<evidence type="ECO:0000256" key="2">
    <source>
        <dbReference type="ARBA" id="ARBA00022833"/>
    </source>
</evidence>
<keyword evidence="1 4" id="KW-0479">Metal-binding</keyword>
<keyword evidence="5" id="KW-1133">Transmembrane helix</keyword>
<dbReference type="InterPro" id="IPR013154">
    <property type="entry name" value="ADH-like_N"/>
</dbReference>
<evidence type="ECO:0000256" key="1">
    <source>
        <dbReference type="ARBA" id="ARBA00022723"/>
    </source>
</evidence>
<proteinExistence type="inferred from homology"/>
<reference evidence="8" key="1">
    <citation type="journal article" date="2009" name="PLoS Genet.">
        <title>Organised genome dynamics in the Escherichia coli species results in highly diverse adaptive paths.</title>
        <authorList>
            <person name="Touchon M."/>
            <person name="Hoede C."/>
            <person name="Tenaillon O."/>
            <person name="Barbe V."/>
            <person name="Baeriswyl S."/>
            <person name="Bidet P."/>
            <person name="Bingen E."/>
            <person name="Bonacorsi S."/>
            <person name="Bouchier C."/>
            <person name="Bouvet O."/>
            <person name="Calteau A."/>
            <person name="Chiapello H."/>
            <person name="Clermont O."/>
            <person name="Cruveiller S."/>
            <person name="Danchin A."/>
            <person name="Diard M."/>
            <person name="Dossat C."/>
            <person name="Karoui M.E."/>
            <person name="Frapy E."/>
            <person name="Garry L."/>
            <person name="Ghigo J.M."/>
            <person name="Gilles A.M."/>
            <person name="Johnson J."/>
            <person name="Le Bouguenec C."/>
            <person name="Lescat M."/>
            <person name="Mangenot S."/>
            <person name="Martinez-Jehanne V."/>
            <person name="Matic I."/>
            <person name="Nassif X."/>
            <person name="Oztas S."/>
            <person name="Petit M.A."/>
            <person name="Pichon C."/>
            <person name="Rouy Z."/>
            <person name="Ruf C.S."/>
            <person name="Schneider D."/>
            <person name="Tourret J."/>
            <person name="Vacherie B."/>
            <person name="Vallenet D."/>
            <person name="Medigue C."/>
            <person name="Rocha E.P.C."/>
            <person name="Denamur E."/>
        </authorList>
    </citation>
    <scope>NUCLEOTIDE SEQUENCE [LARGE SCALE GENOMIC DNA]</scope>
    <source>
        <strain evidence="8">IAI39 / ExPEC</strain>
    </source>
</reference>
<keyword evidence="3 7" id="KW-0560">Oxidoreductase</keyword>
<dbReference type="AlphaFoldDB" id="A0A0H3MEF0"/>
<dbReference type="SUPFAM" id="SSF50129">
    <property type="entry name" value="GroES-like"/>
    <property type="match status" value="1"/>
</dbReference>
<keyword evidence="5" id="KW-0472">Membrane</keyword>
<dbReference type="InterPro" id="IPR013149">
    <property type="entry name" value="ADH-like_C"/>
</dbReference>
<dbReference type="EMBL" id="CU928164">
    <property type="protein sequence ID" value="CAR16807.1"/>
    <property type="molecule type" value="Genomic_DNA"/>
</dbReference>